<name>A0A0E9REU5_ANGAN</name>
<protein>
    <submittedName>
        <fullName evidence="1">Uncharacterized protein</fullName>
    </submittedName>
</protein>
<dbReference type="AlphaFoldDB" id="A0A0E9REU5"/>
<reference evidence="1" key="2">
    <citation type="journal article" date="2015" name="Fish Shellfish Immunol.">
        <title>Early steps in the European eel (Anguilla anguilla)-Vibrio vulnificus interaction in the gills: Role of the RtxA13 toxin.</title>
        <authorList>
            <person name="Callol A."/>
            <person name="Pajuelo D."/>
            <person name="Ebbesson L."/>
            <person name="Teles M."/>
            <person name="MacKenzie S."/>
            <person name="Amaro C."/>
        </authorList>
    </citation>
    <scope>NUCLEOTIDE SEQUENCE</scope>
</reference>
<sequence>MQQPEQSPYCTKLIFLLMGIWSKDKHKTRTNTLFTLRIYIL</sequence>
<organism evidence="1">
    <name type="scientific">Anguilla anguilla</name>
    <name type="common">European freshwater eel</name>
    <name type="synonym">Muraena anguilla</name>
    <dbReference type="NCBI Taxonomy" id="7936"/>
    <lineage>
        <taxon>Eukaryota</taxon>
        <taxon>Metazoa</taxon>
        <taxon>Chordata</taxon>
        <taxon>Craniata</taxon>
        <taxon>Vertebrata</taxon>
        <taxon>Euteleostomi</taxon>
        <taxon>Actinopterygii</taxon>
        <taxon>Neopterygii</taxon>
        <taxon>Teleostei</taxon>
        <taxon>Anguilliformes</taxon>
        <taxon>Anguillidae</taxon>
        <taxon>Anguilla</taxon>
    </lineage>
</organism>
<dbReference type="EMBL" id="GBXM01080901">
    <property type="protein sequence ID" value="JAH27676.1"/>
    <property type="molecule type" value="Transcribed_RNA"/>
</dbReference>
<proteinExistence type="predicted"/>
<evidence type="ECO:0000313" key="1">
    <source>
        <dbReference type="EMBL" id="JAH27676.1"/>
    </source>
</evidence>
<reference evidence="1" key="1">
    <citation type="submission" date="2014-11" db="EMBL/GenBank/DDBJ databases">
        <authorList>
            <person name="Amaro Gonzalez C."/>
        </authorList>
    </citation>
    <scope>NUCLEOTIDE SEQUENCE</scope>
</reference>
<accession>A0A0E9REU5</accession>